<comment type="caution">
    <text evidence="2">The sequence shown here is derived from an EMBL/GenBank/DDBJ whole genome shotgun (WGS) entry which is preliminary data.</text>
</comment>
<dbReference type="EMBL" id="CAAE01014729">
    <property type="protein sequence ID" value="CAG04047.1"/>
    <property type="molecule type" value="Genomic_DNA"/>
</dbReference>
<evidence type="ECO:0000256" key="1">
    <source>
        <dbReference type="SAM" id="MobiDB-lite"/>
    </source>
</evidence>
<name>Q4S5N5_TETNG</name>
<gene>
    <name evidence="2" type="ORF">GSTENG00023653001</name>
</gene>
<accession>Q4S5N5</accession>
<organism evidence="2">
    <name type="scientific">Tetraodon nigroviridis</name>
    <name type="common">Spotted green pufferfish</name>
    <name type="synonym">Chelonodon nigroviridis</name>
    <dbReference type="NCBI Taxonomy" id="99883"/>
    <lineage>
        <taxon>Eukaryota</taxon>
        <taxon>Metazoa</taxon>
        <taxon>Chordata</taxon>
        <taxon>Craniata</taxon>
        <taxon>Vertebrata</taxon>
        <taxon>Euteleostomi</taxon>
        <taxon>Actinopterygii</taxon>
        <taxon>Neopterygii</taxon>
        <taxon>Teleostei</taxon>
        <taxon>Neoteleostei</taxon>
        <taxon>Acanthomorphata</taxon>
        <taxon>Eupercaria</taxon>
        <taxon>Tetraodontiformes</taxon>
        <taxon>Tetradontoidea</taxon>
        <taxon>Tetraodontidae</taxon>
        <taxon>Tetraodon</taxon>
    </lineage>
</organism>
<sequence>MDNVPKVHMSRVPTLPSMPLSEGAELQQSEVSVKTGVIAWMKCTV</sequence>
<dbReference type="AlphaFoldDB" id="Q4S5N5"/>
<dbReference type="KEGG" id="tng:GSTEN00023653G001"/>
<feature type="region of interest" description="Disordered" evidence="1">
    <location>
        <begin position="1"/>
        <end position="20"/>
    </location>
</feature>
<reference evidence="2" key="2">
    <citation type="submission" date="2004-02" db="EMBL/GenBank/DDBJ databases">
        <authorList>
            <consortium name="Genoscope"/>
            <consortium name="Whitehead Institute Centre for Genome Research"/>
        </authorList>
    </citation>
    <scope>NUCLEOTIDE SEQUENCE</scope>
</reference>
<evidence type="ECO:0000313" key="2">
    <source>
        <dbReference type="EMBL" id="CAG04047.1"/>
    </source>
</evidence>
<protein>
    <submittedName>
        <fullName evidence="2">(spotted green pufferfish) hypothetical protein</fullName>
    </submittedName>
</protein>
<reference evidence="2" key="1">
    <citation type="journal article" date="2004" name="Nature">
        <title>Genome duplication in the teleost fish Tetraodon nigroviridis reveals the early vertebrate proto-karyotype.</title>
        <authorList>
            <person name="Jaillon O."/>
            <person name="Aury J.-M."/>
            <person name="Brunet F."/>
            <person name="Petit J.-L."/>
            <person name="Stange-Thomann N."/>
            <person name="Mauceli E."/>
            <person name="Bouneau L."/>
            <person name="Fischer C."/>
            <person name="Ozouf-Costaz C."/>
            <person name="Bernot A."/>
            <person name="Nicaud S."/>
            <person name="Jaffe D."/>
            <person name="Fisher S."/>
            <person name="Lutfalla G."/>
            <person name="Dossat C."/>
            <person name="Segurens B."/>
            <person name="Dasilva C."/>
            <person name="Salanoubat M."/>
            <person name="Levy M."/>
            <person name="Boudet N."/>
            <person name="Castellano S."/>
            <person name="Anthouard V."/>
            <person name="Jubin C."/>
            <person name="Castelli V."/>
            <person name="Katinka M."/>
            <person name="Vacherie B."/>
            <person name="Biemont C."/>
            <person name="Skalli Z."/>
            <person name="Cattolico L."/>
            <person name="Poulain J."/>
            <person name="De Berardinis V."/>
            <person name="Cruaud C."/>
            <person name="Duprat S."/>
            <person name="Brottier P."/>
            <person name="Coutanceau J.-P."/>
            <person name="Gouzy J."/>
            <person name="Parra G."/>
            <person name="Lardier G."/>
            <person name="Chapple C."/>
            <person name="McKernan K.J."/>
            <person name="McEwan P."/>
            <person name="Bosak S."/>
            <person name="Kellis M."/>
            <person name="Volff J.-N."/>
            <person name="Guigo R."/>
            <person name="Zody M.C."/>
            <person name="Mesirov J."/>
            <person name="Lindblad-Toh K."/>
            <person name="Birren B."/>
            <person name="Nusbaum C."/>
            <person name="Kahn D."/>
            <person name="Robinson-Rechavi M."/>
            <person name="Laudet V."/>
            <person name="Schachter V."/>
            <person name="Quetier F."/>
            <person name="Saurin W."/>
            <person name="Scarpelli C."/>
            <person name="Wincker P."/>
            <person name="Lander E.S."/>
            <person name="Weissenbach J."/>
            <person name="Roest Crollius H."/>
        </authorList>
    </citation>
    <scope>NUCLEOTIDE SEQUENCE [LARGE SCALE GENOMIC DNA]</scope>
</reference>
<proteinExistence type="predicted"/>